<dbReference type="Pfam" id="PF13181">
    <property type="entry name" value="TPR_8"/>
    <property type="match status" value="1"/>
</dbReference>
<evidence type="ECO:0000313" key="5">
    <source>
        <dbReference type="EMBL" id="MDM8326411.1"/>
    </source>
</evidence>
<keyword evidence="4" id="KW-0732">Signal</keyword>
<reference evidence="6" key="2">
    <citation type="submission" date="2023-07" db="EMBL/GenBank/DDBJ databases">
        <title>Identification and characterization of horizontal gene transfer across gut microbiota members of farm animals based on homology search.</title>
        <authorList>
            <person name="Schwarzerova J."/>
            <person name="Nykrynova M."/>
            <person name="Jureckova K."/>
            <person name="Cejkova D."/>
            <person name="Rychlik I."/>
        </authorList>
    </citation>
    <scope>NUCLEOTIDE SEQUENCE [LARGE SCALE GENOMIC DNA]</scope>
    <source>
        <strain evidence="6">109_WCHN</strain>
    </source>
</reference>
<reference evidence="5 6" key="1">
    <citation type="submission" date="2023-06" db="EMBL/GenBank/DDBJ databases">
        <authorList>
            <person name="Zeman M."/>
            <person name="Kubasova T."/>
            <person name="Jahodarova E."/>
            <person name="Nykrynova M."/>
            <person name="Rychlik I."/>
        </authorList>
    </citation>
    <scope>NUCLEOTIDE SEQUENCE [LARGE SCALE GENOMIC DNA]</scope>
    <source>
        <strain evidence="5 6">109_WCHN</strain>
    </source>
</reference>
<comment type="caution">
    <text evidence="5">The sequence shown here is derived from an EMBL/GenBank/DDBJ whole genome shotgun (WGS) entry which is preliminary data.</text>
</comment>
<dbReference type="Pfam" id="PF13424">
    <property type="entry name" value="TPR_12"/>
    <property type="match status" value="1"/>
</dbReference>
<feature type="repeat" description="TPR" evidence="3">
    <location>
        <begin position="549"/>
        <end position="582"/>
    </location>
</feature>
<dbReference type="Pfam" id="PF13432">
    <property type="entry name" value="TPR_16"/>
    <property type="match status" value="3"/>
</dbReference>
<evidence type="ECO:0000256" key="3">
    <source>
        <dbReference type="PROSITE-ProRule" id="PRU00339"/>
    </source>
</evidence>
<organism evidence="5 6">
    <name type="scientific">Bacteroides gallinaceum</name>
    <dbReference type="NCBI Taxonomy" id="1462571"/>
    <lineage>
        <taxon>Bacteria</taxon>
        <taxon>Pseudomonadati</taxon>
        <taxon>Bacteroidota</taxon>
        <taxon>Bacteroidia</taxon>
        <taxon>Bacteroidales</taxon>
        <taxon>Bacteroidaceae</taxon>
        <taxon>Bacteroides</taxon>
    </lineage>
</organism>
<sequence>MKRKIKGYKWAAGLLCALPVAAFSQQTEPLTGAERLFNDGKRLFLRHDYAAARQTLSQYVSEAETADFRDEADYMLACTAYELGMPDRIDVLKTYLSAHPETRYANRVYSLIASAYFFEGEYREAIAVFRQCEVEALPAEERDACLLRRATSFLKTEDWTAAAFDFSVLKEVSADYRDDAVYNLAYIDYMRGKYKPALEGFLRVGQNGSYAELAPYYIADIYLKTGDYVRAKKTAEAYLDRNAAQKYAVQMARIAGEAAFGMEDYASAVRWLDGYCRQTSSPERNALYKLGMSHFKTGVYSKAVECLGKVTGKEDLMAQNAYLHIGLAGLQLKERNQTRMAFERASSMNFDPAVREQALYNYALCIHETSYSPFAESVTVFERFLNEYPNSPYAEKVDNYLVEVYMNTRSYEAALRSIDKISSPGPRILEAKQKLLFRMGTQQFAQADFEGAANYFTRSLQQGQYNQQTKADAYYWRGESEYRMGQYASAANDFRLYMEFALDKRTAEYGLALYNMGYVYFKQKLYDKARIWFQRCVDGGLLENRSVLADSYNRIGDCYFYNRLFAEAEKQYGQAVKMDASLGDYSLFQEGFVKGLQRDYSGKIQTLNRLITDYPQSQYMDDALYEQGRAFVQMDDTENAIRRYKELLGHYPESALSRKAANEIGLLYYQNDRYDEAIAAYKKVISDYPGSEEARLAQRDLRAIYVDLNKVDDYLAFASALPGGGSFDVSERDSLTYVAAERVYLRGNVAEAKASFVRYLQSFPQGAFSTDASYYLGLIAYQHKDYREALTYLEQVLKYSGSKYYGEALAMSAAIAYEDKDYSKALGLYKLLADRSASEEERVQAQLGALRSSSALKDTKEIISAASALLAHSKLLPEIKNEALYCRAKAFVREGRTGEGIADLKVLSADTRNVYGAEAKYLVAQLYFNEGKTGEAEKEVLDYIEVSTPHAYWLARSFVLLSDVYMKLGKDMEAKQYLLSLQQNYQANDDIAQMIETRLAKLKSVE</sequence>
<dbReference type="Proteomes" id="UP001169458">
    <property type="component" value="Unassembled WGS sequence"/>
</dbReference>
<dbReference type="Pfam" id="PF13174">
    <property type="entry name" value="TPR_6"/>
    <property type="match status" value="1"/>
</dbReference>
<protein>
    <submittedName>
        <fullName evidence="5">Tetratricopeptide repeat protein</fullName>
    </submittedName>
</protein>
<feature type="repeat" description="TPR" evidence="3">
    <location>
        <begin position="658"/>
        <end position="691"/>
    </location>
</feature>
<keyword evidence="1" id="KW-0677">Repeat</keyword>
<dbReference type="PANTHER" id="PTHR45586:SF1">
    <property type="entry name" value="LIPOPOLYSACCHARIDE ASSEMBLY PROTEIN B"/>
    <property type="match status" value="1"/>
</dbReference>
<feature type="repeat" description="TPR" evidence="3">
    <location>
        <begin position="770"/>
        <end position="803"/>
    </location>
</feature>
<evidence type="ECO:0000256" key="2">
    <source>
        <dbReference type="ARBA" id="ARBA00022803"/>
    </source>
</evidence>
<dbReference type="Gene3D" id="1.25.40.10">
    <property type="entry name" value="Tetratricopeptide repeat domain"/>
    <property type="match status" value="8"/>
</dbReference>
<feature type="signal peptide" evidence="4">
    <location>
        <begin position="1"/>
        <end position="22"/>
    </location>
</feature>
<feature type="chain" id="PRO_5045211188" evidence="4">
    <location>
        <begin position="23"/>
        <end position="1006"/>
    </location>
</feature>
<accession>A0ABT7VJE1</accession>
<dbReference type="SMART" id="SM00028">
    <property type="entry name" value="TPR"/>
    <property type="match status" value="9"/>
</dbReference>
<proteinExistence type="predicted"/>
<dbReference type="EMBL" id="JAUDEN010000046">
    <property type="protein sequence ID" value="MDM8326411.1"/>
    <property type="molecule type" value="Genomic_DNA"/>
</dbReference>
<dbReference type="InterPro" id="IPR011990">
    <property type="entry name" value="TPR-like_helical_dom_sf"/>
</dbReference>
<dbReference type="SUPFAM" id="SSF48452">
    <property type="entry name" value="TPR-like"/>
    <property type="match status" value="6"/>
</dbReference>
<dbReference type="PANTHER" id="PTHR45586">
    <property type="entry name" value="TPR REPEAT-CONTAINING PROTEIN PA4667"/>
    <property type="match status" value="1"/>
</dbReference>
<name>A0ABT7VJE1_9BACE</name>
<dbReference type="InterPro" id="IPR051012">
    <property type="entry name" value="CellSynth/LPSAsmb/PSIAsmb"/>
</dbReference>
<evidence type="ECO:0000256" key="1">
    <source>
        <dbReference type="ARBA" id="ARBA00022737"/>
    </source>
</evidence>
<dbReference type="PROSITE" id="PS50005">
    <property type="entry name" value="TPR"/>
    <property type="match status" value="4"/>
</dbReference>
<evidence type="ECO:0000256" key="4">
    <source>
        <dbReference type="SAM" id="SignalP"/>
    </source>
</evidence>
<dbReference type="InterPro" id="IPR019734">
    <property type="entry name" value="TPR_rpt"/>
</dbReference>
<gene>
    <name evidence="5" type="ORF">QUW60_14460</name>
</gene>
<keyword evidence="2 3" id="KW-0802">TPR repeat</keyword>
<dbReference type="RefSeq" id="WP_289561358.1">
    <property type="nucleotide sequence ID" value="NZ_JAUDEN010000046.1"/>
</dbReference>
<feature type="repeat" description="TPR" evidence="3">
    <location>
        <begin position="621"/>
        <end position="654"/>
    </location>
</feature>
<keyword evidence="6" id="KW-1185">Reference proteome</keyword>
<evidence type="ECO:0000313" key="6">
    <source>
        <dbReference type="Proteomes" id="UP001169458"/>
    </source>
</evidence>